<accession>A0A1I3LC39</accession>
<protein>
    <recommendedName>
        <fullName evidence="6">tRNA (Guanine-N1)-methyltransferase</fullName>
    </recommendedName>
</protein>
<reference evidence="5" key="1">
    <citation type="submission" date="2016-10" db="EMBL/GenBank/DDBJ databases">
        <authorList>
            <person name="Varghese N."/>
            <person name="Submissions S."/>
        </authorList>
    </citation>
    <scope>NUCLEOTIDE SEQUENCE [LARGE SCALE GENOMIC DNA]</scope>
    <source>
        <strain evidence="5">DSM 26542</strain>
    </source>
</reference>
<evidence type="ECO:0000256" key="3">
    <source>
        <dbReference type="SAM" id="SignalP"/>
    </source>
</evidence>
<dbReference type="EMBL" id="FORU01000001">
    <property type="protein sequence ID" value="SFI82323.1"/>
    <property type="molecule type" value="Genomic_DNA"/>
</dbReference>
<evidence type="ECO:0000313" key="5">
    <source>
        <dbReference type="Proteomes" id="UP000243887"/>
    </source>
</evidence>
<evidence type="ECO:0008006" key="6">
    <source>
        <dbReference type="Google" id="ProtNLM"/>
    </source>
</evidence>
<dbReference type="AlphaFoldDB" id="A0A1I3LC39"/>
<gene>
    <name evidence="4" type="ORF">SAMN04487893_101264</name>
</gene>
<evidence type="ECO:0000256" key="2">
    <source>
        <dbReference type="SAM" id="Phobius"/>
    </source>
</evidence>
<keyword evidence="5" id="KW-1185">Reference proteome</keyword>
<dbReference type="RefSeq" id="WP_090677639.1">
    <property type="nucleotide sequence ID" value="NZ_FORU01000001.1"/>
</dbReference>
<keyword evidence="3" id="KW-0732">Signal</keyword>
<proteinExistence type="predicted"/>
<feature type="coiled-coil region" evidence="1">
    <location>
        <begin position="146"/>
        <end position="194"/>
    </location>
</feature>
<dbReference type="STRING" id="1150112.SAMN04487893_101264"/>
<sequence>MKKRIVLAISLITFTSAVNAQTSKKSIDDQFTSLINESSNWQSYKVVEKGKLNQLQRNVLEATNQLQNEIDSSKAAHTEQKASLNAITSKLSTTEEALNEALSREDNLDIIGIPTSKSTFKILVCIVIAILLLALAGLFVQFKKSYTDTKEARKKLIETEEELEELKKRSLEREQKIRRQLQDEINKNRRTESN</sequence>
<feature type="transmembrane region" description="Helical" evidence="2">
    <location>
        <begin position="120"/>
        <end position="140"/>
    </location>
</feature>
<organism evidence="4 5">
    <name type="scientific">Myroides guanonis</name>
    <dbReference type="NCBI Taxonomy" id="1150112"/>
    <lineage>
        <taxon>Bacteria</taxon>
        <taxon>Pseudomonadati</taxon>
        <taxon>Bacteroidota</taxon>
        <taxon>Flavobacteriia</taxon>
        <taxon>Flavobacteriales</taxon>
        <taxon>Flavobacteriaceae</taxon>
        <taxon>Myroides</taxon>
    </lineage>
</organism>
<dbReference type="OrthoDB" id="981213at2"/>
<feature type="chain" id="PRO_5017451032" description="tRNA (Guanine-N1)-methyltransferase" evidence="3">
    <location>
        <begin position="21"/>
        <end position="194"/>
    </location>
</feature>
<name>A0A1I3LC39_9FLAO</name>
<evidence type="ECO:0000256" key="1">
    <source>
        <dbReference type="SAM" id="Coils"/>
    </source>
</evidence>
<evidence type="ECO:0000313" key="4">
    <source>
        <dbReference type="EMBL" id="SFI82323.1"/>
    </source>
</evidence>
<feature type="signal peptide" evidence="3">
    <location>
        <begin position="1"/>
        <end position="20"/>
    </location>
</feature>
<keyword evidence="2" id="KW-1133">Transmembrane helix</keyword>
<keyword evidence="1" id="KW-0175">Coiled coil</keyword>
<dbReference type="Proteomes" id="UP000243887">
    <property type="component" value="Unassembled WGS sequence"/>
</dbReference>
<keyword evidence="2" id="KW-0812">Transmembrane</keyword>
<keyword evidence="2" id="KW-0472">Membrane</keyword>